<comment type="caution">
    <text evidence="4">The sequence shown here is derived from an EMBL/GenBank/DDBJ whole genome shotgun (WGS) entry which is preliminary data.</text>
</comment>
<feature type="domain" description="Response regulatory" evidence="3">
    <location>
        <begin position="4"/>
        <end position="121"/>
    </location>
</feature>
<evidence type="ECO:0000313" key="4">
    <source>
        <dbReference type="EMBL" id="TJZ79195.1"/>
    </source>
</evidence>
<dbReference type="EMBL" id="SUMF01000001">
    <property type="protein sequence ID" value="TJZ79195.1"/>
    <property type="molecule type" value="Genomic_DNA"/>
</dbReference>
<dbReference type="Pfam" id="PF00072">
    <property type="entry name" value="Response_reg"/>
    <property type="match status" value="1"/>
</dbReference>
<dbReference type="PROSITE" id="PS50110">
    <property type="entry name" value="RESPONSE_REGULATORY"/>
    <property type="match status" value="1"/>
</dbReference>
<keyword evidence="5" id="KW-1185">Reference proteome</keyword>
<dbReference type="AlphaFoldDB" id="A0A4U0QCP5"/>
<dbReference type="OrthoDB" id="9801101at2"/>
<dbReference type="PANTHER" id="PTHR44591:SF3">
    <property type="entry name" value="RESPONSE REGULATORY DOMAIN-CONTAINING PROTEIN"/>
    <property type="match status" value="1"/>
</dbReference>
<reference evidence="4 5" key="1">
    <citation type="submission" date="2019-04" db="EMBL/GenBank/DDBJ databases">
        <title>Chitiniphilus eburnea sp. nov., a novel chitinolytic bacterium isolated from aquaculture sludge.</title>
        <authorList>
            <person name="Sheng M."/>
        </authorList>
    </citation>
    <scope>NUCLEOTIDE SEQUENCE [LARGE SCALE GENOMIC DNA]</scope>
    <source>
        <strain evidence="4 5">HX-2-15</strain>
    </source>
</reference>
<protein>
    <submittedName>
        <fullName evidence="4">Response regulator</fullName>
    </submittedName>
</protein>
<dbReference type="InterPro" id="IPR050595">
    <property type="entry name" value="Bact_response_regulator"/>
</dbReference>
<evidence type="ECO:0000256" key="1">
    <source>
        <dbReference type="ARBA" id="ARBA00022553"/>
    </source>
</evidence>
<evidence type="ECO:0000259" key="3">
    <source>
        <dbReference type="PROSITE" id="PS50110"/>
    </source>
</evidence>
<gene>
    <name evidence="4" type="ORF">FAZ21_00190</name>
</gene>
<dbReference type="PANTHER" id="PTHR44591">
    <property type="entry name" value="STRESS RESPONSE REGULATOR PROTEIN 1"/>
    <property type="match status" value="1"/>
</dbReference>
<feature type="modified residue" description="4-aspartylphosphate" evidence="2">
    <location>
        <position position="55"/>
    </location>
</feature>
<organism evidence="4 5">
    <name type="scientific">Chitiniphilus eburneus</name>
    <dbReference type="NCBI Taxonomy" id="2571148"/>
    <lineage>
        <taxon>Bacteria</taxon>
        <taxon>Pseudomonadati</taxon>
        <taxon>Pseudomonadota</taxon>
        <taxon>Betaproteobacteria</taxon>
        <taxon>Neisseriales</taxon>
        <taxon>Chitinibacteraceae</taxon>
        <taxon>Chitiniphilus</taxon>
    </lineage>
</organism>
<dbReference type="Proteomes" id="UP000310016">
    <property type="component" value="Unassembled WGS sequence"/>
</dbReference>
<dbReference type="GO" id="GO:0000160">
    <property type="term" value="P:phosphorelay signal transduction system"/>
    <property type="evidence" value="ECO:0007669"/>
    <property type="project" value="InterPro"/>
</dbReference>
<dbReference type="SMART" id="SM00448">
    <property type="entry name" value="REC"/>
    <property type="match status" value="1"/>
</dbReference>
<dbReference type="InterPro" id="IPR001789">
    <property type="entry name" value="Sig_transdc_resp-reg_receiver"/>
</dbReference>
<dbReference type="InterPro" id="IPR011006">
    <property type="entry name" value="CheY-like_superfamily"/>
</dbReference>
<name>A0A4U0QCP5_9NEIS</name>
<keyword evidence="1 2" id="KW-0597">Phosphoprotein</keyword>
<dbReference type="SUPFAM" id="SSF52172">
    <property type="entry name" value="CheY-like"/>
    <property type="match status" value="1"/>
</dbReference>
<proteinExistence type="predicted"/>
<sequence length="121" mass="13063">MAKTVLIVDDSALSRMLIRKLILESHPDWQILEAPDGEAALTMAHARSPDLITLDINMPGMGGLDAAVALKQQCPSAKLAVMTANIQDSVRQKVQALGIFFVALVEKPVTREGVDKILFGL</sequence>
<evidence type="ECO:0000256" key="2">
    <source>
        <dbReference type="PROSITE-ProRule" id="PRU00169"/>
    </source>
</evidence>
<evidence type="ECO:0000313" key="5">
    <source>
        <dbReference type="Proteomes" id="UP000310016"/>
    </source>
</evidence>
<dbReference type="Gene3D" id="3.40.50.2300">
    <property type="match status" value="1"/>
</dbReference>
<accession>A0A4U0QCP5</accession>